<sequence length="110" mass="11553">MIAWLVLIASIVAEVGGTLSLRMATVGERPKRRWSLVVAGCYLVAFTLLSVSLAHGMPLGVAYGIWTAVGVALTAVLSRVLFREPLTRTMLAGIALIALGVLLVELGAAH</sequence>
<name>U1LB87_9MICO</name>
<evidence type="ECO:0000313" key="9">
    <source>
        <dbReference type="EMBL" id="ERG64358.1"/>
    </source>
</evidence>
<dbReference type="GO" id="GO:0005886">
    <property type="term" value="C:plasma membrane"/>
    <property type="evidence" value="ECO:0007669"/>
    <property type="project" value="UniProtKB-SubCell"/>
</dbReference>
<comment type="subcellular location">
    <subcellularLocation>
        <location evidence="1 7">Cell membrane</location>
        <topology evidence="1 7">Multi-pass membrane protein</topology>
    </subcellularLocation>
</comment>
<comment type="similarity">
    <text evidence="7">Belongs to the drug/metabolite transporter (DMT) superfamily. Small multidrug resistance (SMR) (TC 2.A.7.1) family.</text>
</comment>
<evidence type="ECO:0000256" key="6">
    <source>
        <dbReference type="ARBA" id="ARBA00023136"/>
    </source>
</evidence>
<dbReference type="InterPro" id="IPR045324">
    <property type="entry name" value="Small_multidrug_res"/>
</dbReference>
<evidence type="ECO:0000313" key="10">
    <source>
        <dbReference type="Proteomes" id="UP000016462"/>
    </source>
</evidence>
<dbReference type="PANTHER" id="PTHR30561:SF1">
    <property type="entry name" value="MULTIDRUG TRANSPORTER EMRE"/>
    <property type="match status" value="1"/>
</dbReference>
<organism evidence="9 10">
    <name type="scientific">Agrococcus pavilionensis RW1</name>
    <dbReference type="NCBI Taxonomy" id="1330458"/>
    <lineage>
        <taxon>Bacteria</taxon>
        <taxon>Bacillati</taxon>
        <taxon>Actinomycetota</taxon>
        <taxon>Actinomycetes</taxon>
        <taxon>Micrococcales</taxon>
        <taxon>Microbacteriaceae</taxon>
        <taxon>Agrococcus</taxon>
    </lineage>
</organism>
<evidence type="ECO:0000256" key="1">
    <source>
        <dbReference type="ARBA" id="ARBA00004651"/>
    </source>
</evidence>
<keyword evidence="6 8" id="KW-0472">Membrane</keyword>
<reference evidence="9 10" key="1">
    <citation type="journal article" date="2013" name="Genome Announc.">
        <title>First draft genome sequence from a member of the genus agrococcus, isolated from modern microbialites.</title>
        <authorList>
            <person name="White R.A.III."/>
            <person name="Grassa C.J."/>
            <person name="Suttle C.A."/>
        </authorList>
    </citation>
    <scope>NUCLEOTIDE SEQUENCE [LARGE SCALE GENOMIC DNA]</scope>
    <source>
        <strain evidence="9 10">RW1</strain>
    </source>
</reference>
<dbReference type="AlphaFoldDB" id="U1LB87"/>
<keyword evidence="4 7" id="KW-0812">Transmembrane</keyword>
<accession>U1LB87</accession>
<dbReference type="InterPro" id="IPR037185">
    <property type="entry name" value="EmrE-like"/>
</dbReference>
<keyword evidence="3" id="KW-1003">Cell membrane</keyword>
<evidence type="ECO:0000256" key="5">
    <source>
        <dbReference type="ARBA" id="ARBA00022989"/>
    </source>
</evidence>
<feature type="transmembrane region" description="Helical" evidence="8">
    <location>
        <begin position="89"/>
        <end position="109"/>
    </location>
</feature>
<gene>
    <name evidence="9" type="ORF">L332_07820</name>
</gene>
<feature type="transmembrane region" description="Helical" evidence="8">
    <location>
        <begin position="36"/>
        <end position="57"/>
    </location>
</feature>
<proteinExistence type="inferred from homology"/>
<keyword evidence="2" id="KW-0813">Transport</keyword>
<evidence type="ECO:0000256" key="8">
    <source>
        <dbReference type="SAM" id="Phobius"/>
    </source>
</evidence>
<keyword evidence="5 8" id="KW-1133">Transmembrane helix</keyword>
<evidence type="ECO:0000256" key="3">
    <source>
        <dbReference type="ARBA" id="ARBA00022475"/>
    </source>
</evidence>
<dbReference type="InterPro" id="IPR000390">
    <property type="entry name" value="Small_drug/metabolite_transptr"/>
</dbReference>
<dbReference type="Pfam" id="PF00893">
    <property type="entry name" value="Multi_Drug_Res"/>
    <property type="match status" value="1"/>
</dbReference>
<keyword evidence="10" id="KW-1185">Reference proteome</keyword>
<protein>
    <recommendedName>
        <fullName evidence="11">Cation transporter</fullName>
    </recommendedName>
</protein>
<feature type="transmembrane region" description="Helical" evidence="8">
    <location>
        <begin position="6"/>
        <end position="24"/>
    </location>
</feature>
<feature type="transmembrane region" description="Helical" evidence="8">
    <location>
        <begin position="63"/>
        <end position="82"/>
    </location>
</feature>
<dbReference type="Proteomes" id="UP000016462">
    <property type="component" value="Unassembled WGS sequence"/>
</dbReference>
<comment type="caution">
    <text evidence="9">The sequence shown here is derived from an EMBL/GenBank/DDBJ whole genome shotgun (WGS) entry which is preliminary data.</text>
</comment>
<evidence type="ECO:0008006" key="11">
    <source>
        <dbReference type="Google" id="ProtNLM"/>
    </source>
</evidence>
<dbReference type="Gene3D" id="1.10.3730.20">
    <property type="match status" value="1"/>
</dbReference>
<dbReference type="PANTHER" id="PTHR30561">
    <property type="entry name" value="SMR FAMILY PROTON-DEPENDENT DRUG EFFLUX TRANSPORTER SUGE"/>
    <property type="match status" value="1"/>
</dbReference>
<dbReference type="SUPFAM" id="SSF103481">
    <property type="entry name" value="Multidrug resistance efflux transporter EmrE"/>
    <property type="match status" value="1"/>
</dbReference>
<evidence type="ECO:0000256" key="4">
    <source>
        <dbReference type="ARBA" id="ARBA00022692"/>
    </source>
</evidence>
<dbReference type="GO" id="GO:0022857">
    <property type="term" value="F:transmembrane transporter activity"/>
    <property type="evidence" value="ECO:0007669"/>
    <property type="project" value="InterPro"/>
</dbReference>
<dbReference type="EMBL" id="ASHR01000023">
    <property type="protein sequence ID" value="ERG64358.1"/>
    <property type="molecule type" value="Genomic_DNA"/>
</dbReference>
<evidence type="ECO:0000256" key="7">
    <source>
        <dbReference type="RuleBase" id="RU003942"/>
    </source>
</evidence>
<evidence type="ECO:0000256" key="2">
    <source>
        <dbReference type="ARBA" id="ARBA00022448"/>
    </source>
</evidence>